<dbReference type="Pfam" id="PF00149">
    <property type="entry name" value="Metallophos"/>
    <property type="match status" value="1"/>
</dbReference>
<sequence length="291" mass="33570">MKIGIIGDTHINSKREKAIKLALSSVLRELKTHGKLDVIILLGDIFDKYPNMLERVVFAKFLKVIRKHCKKVIMIKGTDLHEYQNSIYNLEDICNLLDIEAYDIYEAAGYTFGHFELAGSVYSNGFKSESKIKPEKGKKYCLGHIHCPQENYLGSVYKTSFAEKDEKKRIALITDGEIEYFPIAMRPMYTVHLEGKEGKVKCKELQLLKDLLKDAEIDLKIFATTDSATLPSIHSNIAKIKAKFNIEYFKEDIEINRVKIDMPDSLDEQELLKIYCKKNKYDFELVNKEIK</sequence>
<dbReference type="GO" id="GO:0016787">
    <property type="term" value="F:hydrolase activity"/>
    <property type="evidence" value="ECO:0007669"/>
    <property type="project" value="InterPro"/>
</dbReference>
<organism evidence="2">
    <name type="scientific">marine sediment metagenome</name>
    <dbReference type="NCBI Taxonomy" id="412755"/>
    <lineage>
        <taxon>unclassified sequences</taxon>
        <taxon>metagenomes</taxon>
        <taxon>ecological metagenomes</taxon>
    </lineage>
</organism>
<dbReference type="AlphaFoldDB" id="A0A0F9WAH6"/>
<name>A0A0F9WAH6_9ZZZZ</name>
<dbReference type="InterPro" id="IPR004843">
    <property type="entry name" value="Calcineurin-like_PHP"/>
</dbReference>
<protein>
    <recommendedName>
        <fullName evidence="1">Calcineurin-like phosphoesterase domain-containing protein</fullName>
    </recommendedName>
</protein>
<accession>A0A0F9WAH6</accession>
<evidence type="ECO:0000259" key="1">
    <source>
        <dbReference type="Pfam" id="PF00149"/>
    </source>
</evidence>
<dbReference type="InterPro" id="IPR029052">
    <property type="entry name" value="Metallo-depent_PP-like"/>
</dbReference>
<reference evidence="2" key="1">
    <citation type="journal article" date="2015" name="Nature">
        <title>Complex archaea that bridge the gap between prokaryotes and eukaryotes.</title>
        <authorList>
            <person name="Spang A."/>
            <person name="Saw J.H."/>
            <person name="Jorgensen S.L."/>
            <person name="Zaremba-Niedzwiedzka K."/>
            <person name="Martijn J."/>
            <person name="Lind A.E."/>
            <person name="van Eijk R."/>
            <person name="Schleper C."/>
            <person name="Guy L."/>
            <person name="Ettema T.J."/>
        </authorList>
    </citation>
    <scope>NUCLEOTIDE SEQUENCE</scope>
</reference>
<gene>
    <name evidence="2" type="ORF">LCGC14_0305650</name>
</gene>
<dbReference type="SUPFAM" id="SSF56300">
    <property type="entry name" value="Metallo-dependent phosphatases"/>
    <property type="match status" value="1"/>
</dbReference>
<proteinExistence type="predicted"/>
<comment type="caution">
    <text evidence="2">The sequence shown here is derived from an EMBL/GenBank/DDBJ whole genome shotgun (WGS) entry which is preliminary data.</text>
</comment>
<dbReference type="Gene3D" id="3.60.21.10">
    <property type="match status" value="1"/>
</dbReference>
<evidence type="ECO:0000313" key="2">
    <source>
        <dbReference type="EMBL" id="KKN82741.1"/>
    </source>
</evidence>
<feature type="domain" description="Calcineurin-like phosphoesterase" evidence="1">
    <location>
        <begin position="1"/>
        <end position="77"/>
    </location>
</feature>
<dbReference type="EMBL" id="LAZR01000195">
    <property type="protein sequence ID" value="KKN82741.1"/>
    <property type="molecule type" value="Genomic_DNA"/>
</dbReference>